<organism evidence="2 3">
    <name type="scientific">Rhodovulum sulfidophilum</name>
    <name type="common">Rhodobacter sulfidophilus</name>
    <dbReference type="NCBI Taxonomy" id="35806"/>
    <lineage>
        <taxon>Bacteria</taxon>
        <taxon>Pseudomonadati</taxon>
        <taxon>Pseudomonadota</taxon>
        <taxon>Alphaproteobacteria</taxon>
        <taxon>Rhodobacterales</taxon>
        <taxon>Paracoccaceae</taxon>
        <taxon>Rhodovulum</taxon>
    </lineage>
</organism>
<feature type="signal peptide" evidence="1">
    <location>
        <begin position="1"/>
        <end position="21"/>
    </location>
</feature>
<name>A0A2W5N5R4_RHOSU</name>
<dbReference type="Pfam" id="PF09673">
    <property type="entry name" value="TrbC_Ftype"/>
    <property type="match status" value="1"/>
</dbReference>
<protein>
    <recommendedName>
        <fullName evidence="4">Conjugal transfer protein TraW</fullName>
    </recommendedName>
</protein>
<evidence type="ECO:0008006" key="4">
    <source>
        <dbReference type="Google" id="ProtNLM"/>
    </source>
</evidence>
<sequence length="453" mass="49834">MVRGAVSLALAALGAAGPALAASEEFMPRNPIELRAEDIRPRRSVTIEMPSYDDLVRPGQDQGRDLPSYEELARPDGIERFEGIAREIARQSSDEAMGELRRRASVLGVGPSAQPEVAGIRKLPEGYRATILLSLSMGEEGLRGIFAKFAGRSDVRFAFRGVPDDMTVPDFALTVAKIAAGDDSGRLSGNFPAVLDPVIFDAVEATAVPLVIVEDLSKMGAVAPGRDLGAVVMRASGVSDADYAFERFEAGEAALSQGPLFAIEEEDLIARAKREALVVEAGLTRDPDRLRDRYWSGQQGRLEAMPITPAVADDTRQLFFAYVPSEDIRDSEGNVIAYAGQVFSPNDVLPWNRRMFVFDPMDPDEVAFIERLRAEPREGIAREIFLVTNLADRAAPARPWEVLQGVVDRFRQPAFLLTDEVLRSFQIRHTPTEIYPELVDGRVEVFAREYSLK</sequence>
<evidence type="ECO:0000313" key="3">
    <source>
        <dbReference type="Proteomes" id="UP000249185"/>
    </source>
</evidence>
<keyword evidence="1" id="KW-0732">Signal</keyword>
<dbReference type="InterPro" id="IPR019106">
    <property type="entry name" value="T4SS_TrbC"/>
</dbReference>
<feature type="chain" id="PRO_5015892388" description="Conjugal transfer protein TraW" evidence="1">
    <location>
        <begin position="22"/>
        <end position="453"/>
    </location>
</feature>
<evidence type="ECO:0000313" key="2">
    <source>
        <dbReference type="EMBL" id="PZQ48802.1"/>
    </source>
</evidence>
<reference evidence="2 3" key="1">
    <citation type="submission" date="2017-08" db="EMBL/GenBank/DDBJ databases">
        <title>Infants hospitalized years apart are colonized by the same room-sourced microbial strains.</title>
        <authorList>
            <person name="Brooks B."/>
            <person name="Olm M.R."/>
            <person name="Firek B.A."/>
            <person name="Baker R."/>
            <person name="Thomas B.C."/>
            <person name="Morowitz M.J."/>
            <person name="Banfield J.F."/>
        </authorList>
    </citation>
    <scope>NUCLEOTIDE SEQUENCE [LARGE SCALE GENOMIC DNA]</scope>
    <source>
        <strain evidence="2">S2_005_002_R2_34</strain>
    </source>
</reference>
<gene>
    <name evidence="2" type="ORF">DI556_13385</name>
</gene>
<evidence type="ECO:0000256" key="1">
    <source>
        <dbReference type="SAM" id="SignalP"/>
    </source>
</evidence>
<accession>A0A2W5N5R4</accession>
<dbReference type="Proteomes" id="UP000249185">
    <property type="component" value="Unassembled WGS sequence"/>
</dbReference>
<proteinExistence type="predicted"/>
<dbReference type="EMBL" id="QFPW01000010">
    <property type="protein sequence ID" value="PZQ48802.1"/>
    <property type="molecule type" value="Genomic_DNA"/>
</dbReference>
<dbReference type="AlphaFoldDB" id="A0A2W5N5R4"/>
<comment type="caution">
    <text evidence="2">The sequence shown here is derived from an EMBL/GenBank/DDBJ whole genome shotgun (WGS) entry which is preliminary data.</text>
</comment>